<evidence type="ECO:0000313" key="4">
    <source>
        <dbReference type="Proteomes" id="UP000241362"/>
    </source>
</evidence>
<sequence length="360" mass="40042">MARDFLRLATYNVEWFNALFNDRGRMLEDSAPSARHKISRATQLGALGIVFTALDADGVMVIEAPDTSSKRSTVQALETFARHFGLRARRCLHGFNSETEQEIAFLYDPDRIRATHDPRGNHQGPGGPPSPDSPRFDGSFRYDLDTDTAPETIAFSKPPLEVALTGPDGLPLRLIGVHAKSKAPHGATDPVQLLRLSIENRRKQLAQCIWLRARVEEHLARKESLVVMGDFNDGPGLDEFERLFGKSGIEIVLGSDGDPALRLTDPHAAMALQSRVAMAPTSARFWHGPKQHYFEALLDFIMVSPDLALRSPDWRIWHPFNDPAIAAVPELREALLQASDHFPVTLDLPLSAKAPRRRQT</sequence>
<evidence type="ECO:0000313" key="3">
    <source>
        <dbReference type="EMBL" id="PTE16067.1"/>
    </source>
</evidence>
<dbReference type="AlphaFoldDB" id="A0A2T4JE26"/>
<feature type="domain" description="Endonuclease/exonuclease/phosphatase" evidence="2">
    <location>
        <begin position="203"/>
        <end position="341"/>
    </location>
</feature>
<dbReference type="Pfam" id="PF03372">
    <property type="entry name" value="Exo_endo_phos"/>
    <property type="match status" value="1"/>
</dbReference>
<dbReference type="GO" id="GO:0004519">
    <property type="term" value="F:endonuclease activity"/>
    <property type="evidence" value="ECO:0007669"/>
    <property type="project" value="UniProtKB-KW"/>
</dbReference>
<organism evidence="3 4">
    <name type="scientific">Fuscovulum blasticum DSM 2131</name>
    <dbReference type="NCBI Taxonomy" id="1188250"/>
    <lineage>
        <taxon>Bacteria</taxon>
        <taxon>Pseudomonadati</taxon>
        <taxon>Pseudomonadota</taxon>
        <taxon>Alphaproteobacteria</taxon>
        <taxon>Rhodobacterales</taxon>
        <taxon>Paracoccaceae</taxon>
        <taxon>Pseudogemmobacter</taxon>
    </lineage>
</organism>
<feature type="region of interest" description="Disordered" evidence="1">
    <location>
        <begin position="112"/>
        <end position="141"/>
    </location>
</feature>
<protein>
    <submittedName>
        <fullName evidence="3">Endonuclease</fullName>
    </submittedName>
</protein>
<proteinExistence type="predicted"/>
<dbReference type="InterPro" id="IPR036691">
    <property type="entry name" value="Endo/exonu/phosph_ase_sf"/>
</dbReference>
<comment type="caution">
    <text evidence="3">The sequence shown here is derived from an EMBL/GenBank/DDBJ whole genome shotgun (WGS) entry which is preliminary data.</text>
</comment>
<keyword evidence="3" id="KW-0255">Endonuclease</keyword>
<evidence type="ECO:0000256" key="1">
    <source>
        <dbReference type="SAM" id="MobiDB-lite"/>
    </source>
</evidence>
<dbReference type="EMBL" id="PZKE01000002">
    <property type="protein sequence ID" value="PTE16067.1"/>
    <property type="molecule type" value="Genomic_DNA"/>
</dbReference>
<gene>
    <name evidence="3" type="ORF">C5F44_03305</name>
</gene>
<dbReference type="RefSeq" id="WP_107672076.1">
    <property type="nucleotide sequence ID" value="NZ_PZKE01000002.1"/>
</dbReference>
<dbReference type="Gene3D" id="3.60.10.10">
    <property type="entry name" value="Endonuclease/exonuclease/phosphatase"/>
    <property type="match status" value="1"/>
</dbReference>
<evidence type="ECO:0000259" key="2">
    <source>
        <dbReference type="Pfam" id="PF03372"/>
    </source>
</evidence>
<dbReference type="SUPFAM" id="SSF56219">
    <property type="entry name" value="DNase I-like"/>
    <property type="match status" value="1"/>
</dbReference>
<reference evidence="3 4" key="1">
    <citation type="submission" date="2018-03" db="EMBL/GenBank/DDBJ databases">
        <title>Rhodobacter blasticus.</title>
        <authorList>
            <person name="Meyer T.E."/>
            <person name="Miller S."/>
            <person name="Lodha T."/>
            <person name="Gandham S."/>
            <person name="Chintalapati S."/>
            <person name="Chintalapati V.R."/>
        </authorList>
    </citation>
    <scope>NUCLEOTIDE SEQUENCE [LARGE SCALE GENOMIC DNA]</scope>
    <source>
        <strain evidence="3 4">DSM 2131</strain>
    </source>
</reference>
<keyword evidence="3" id="KW-0378">Hydrolase</keyword>
<keyword evidence="3" id="KW-0540">Nuclease</keyword>
<name>A0A2T4JE26_FUSBL</name>
<dbReference type="Proteomes" id="UP000241362">
    <property type="component" value="Unassembled WGS sequence"/>
</dbReference>
<keyword evidence="4" id="KW-1185">Reference proteome</keyword>
<accession>A0A2T4JE26</accession>
<dbReference type="InterPro" id="IPR005135">
    <property type="entry name" value="Endo/exonuclease/phosphatase"/>
</dbReference>